<dbReference type="eggNOG" id="ENOG502SQGY">
    <property type="taxonomic scope" value="Eukaryota"/>
</dbReference>
<keyword evidence="3" id="KW-1185">Reference proteome</keyword>
<dbReference type="Proteomes" id="UP000001568">
    <property type="component" value="Chromosome 1"/>
</dbReference>
<name>A4RQY0_OSTLU</name>
<dbReference type="SUPFAM" id="SSF53474">
    <property type="entry name" value="alpha/beta-Hydrolases"/>
    <property type="match status" value="1"/>
</dbReference>
<dbReference type="RefSeq" id="XP_001415809.1">
    <property type="nucleotide sequence ID" value="XM_001415772.1"/>
</dbReference>
<accession>A4RQY0</accession>
<dbReference type="GeneID" id="4999964"/>
<sequence length="386" mass="42952">MVAAEAHERELGSGAKARFADVGTGMRMRYREYGGDDRVVLVLHDVGECGDVYCGIAKSLSERGYRAYTIDLRGHGETTWSREKRYSPSDLADDIESFIIELDLYVRPLTIVGIGMGGIVATMVENKNPRLVASTVLVECSPLAPIDAFAFHPLQAAAFEDAVGAVHALLSPSITTSDVDPERRNLKHVCLRALCTITRGSRRDDGAEALWRWRMDPEFYCEYDEDSVWRSIETVSCHFAVVYGEHSSRIDARDAELIVKAASMNAKSSRAYVVAGASRFVVEDAMADTRDMIMYALMRADDDMLVKNKQARTPELLGIRPLPQYATLEEAMKALAPRPVPTSAVVEEALRDARKDDECESDDDTHRLNNRTKLIQNDPEYFGFVG</sequence>
<dbReference type="InterPro" id="IPR022742">
    <property type="entry name" value="Hydrolase_4"/>
</dbReference>
<reference evidence="2 3" key="1">
    <citation type="journal article" date="2007" name="Proc. Natl. Acad. Sci. U.S.A.">
        <title>The tiny eukaryote Ostreococcus provides genomic insights into the paradox of plankton speciation.</title>
        <authorList>
            <person name="Palenik B."/>
            <person name="Grimwood J."/>
            <person name="Aerts A."/>
            <person name="Rouze P."/>
            <person name="Salamov A."/>
            <person name="Putnam N."/>
            <person name="Dupont C."/>
            <person name="Jorgensen R."/>
            <person name="Derelle E."/>
            <person name="Rombauts S."/>
            <person name="Zhou K."/>
            <person name="Otillar R."/>
            <person name="Merchant S.S."/>
            <person name="Podell S."/>
            <person name="Gaasterland T."/>
            <person name="Napoli C."/>
            <person name="Gendler K."/>
            <person name="Manuell A."/>
            <person name="Tai V."/>
            <person name="Vallon O."/>
            <person name="Piganeau G."/>
            <person name="Jancek S."/>
            <person name="Heijde M."/>
            <person name="Jabbari K."/>
            <person name="Bowler C."/>
            <person name="Lohr M."/>
            <person name="Robbens S."/>
            <person name="Werner G."/>
            <person name="Dubchak I."/>
            <person name="Pazour G.J."/>
            <person name="Ren Q."/>
            <person name="Paulsen I."/>
            <person name="Delwiche C."/>
            <person name="Schmutz J."/>
            <person name="Rokhsar D."/>
            <person name="Van de Peer Y."/>
            <person name="Moreau H."/>
            <person name="Grigoriev I.V."/>
        </authorList>
    </citation>
    <scope>NUCLEOTIDE SEQUENCE [LARGE SCALE GENOMIC DNA]</scope>
    <source>
        <strain evidence="2 3">CCE9901</strain>
    </source>
</reference>
<dbReference type="PANTHER" id="PTHR43798:SF33">
    <property type="entry name" value="HYDROLASE, PUTATIVE (AFU_ORTHOLOGUE AFUA_2G14860)-RELATED"/>
    <property type="match status" value="1"/>
</dbReference>
<organism evidence="2 3">
    <name type="scientific">Ostreococcus lucimarinus (strain CCE9901)</name>
    <dbReference type="NCBI Taxonomy" id="436017"/>
    <lineage>
        <taxon>Eukaryota</taxon>
        <taxon>Viridiplantae</taxon>
        <taxon>Chlorophyta</taxon>
        <taxon>Mamiellophyceae</taxon>
        <taxon>Mamiellales</taxon>
        <taxon>Bathycoccaceae</taxon>
        <taxon>Ostreococcus</taxon>
    </lineage>
</organism>
<dbReference type="OMA" id="DPEYFGF"/>
<gene>
    <name evidence="2" type="ORF">OSTLU_28822</name>
</gene>
<dbReference type="InterPro" id="IPR029058">
    <property type="entry name" value="AB_hydrolase_fold"/>
</dbReference>
<proteinExistence type="predicted"/>
<dbReference type="AlphaFoldDB" id="A4RQY0"/>
<dbReference type="GO" id="GO:0016020">
    <property type="term" value="C:membrane"/>
    <property type="evidence" value="ECO:0007669"/>
    <property type="project" value="TreeGrafter"/>
</dbReference>
<dbReference type="EMBL" id="CP000581">
    <property type="protein sequence ID" value="ABO94101.1"/>
    <property type="molecule type" value="Genomic_DNA"/>
</dbReference>
<evidence type="ECO:0000259" key="1">
    <source>
        <dbReference type="Pfam" id="PF12146"/>
    </source>
</evidence>
<evidence type="ECO:0000313" key="3">
    <source>
        <dbReference type="Proteomes" id="UP000001568"/>
    </source>
</evidence>
<dbReference type="PANTHER" id="PTHR43798">
    <property type="entry name" value="MONOACYLGLYCEROL LIPASE"/>
    <property type="match status" value="1"/>
</dbReference>
<dbReference type="KEGG" id="olu:OSTLU_28822"/>
<protein>
    <recommendedName>
        <fullName evidence="1">Serine aminopeptidase S33 domain-containing protein</fullName>
    </recommendedName>
</protein>
<dbReference type="OrthoDB" id="565370at2759"/>
<dbReference type="Gene3D" id="3.40.50.1820">
    <property type="entry name" value="alpha/beta hydrolase"/>
    <property type="match status" value="1"/>
</dbReference>
<dbReference type="HOGENOM" id="CLU_716461_0_0_1"/>
<dbReference type="Pfam" id="PF12146">
    <property type="entry name" value="Hydrolase_4"/>
    <property type="match status" value="1"/>
</dbReference>
<evidence type="ECO:0000313" key="2">
    <source>
        <dbReference type="EMBL" id="ABO94101.1"/>
    </source>
</evidence>
<feature type="domain" description="Serine aminopeptidase S33" evidence="1">
    <location>
        <begin position="37"/>
        <end position="202"/>
    </location>
</feature>
<dbReference type="InterPro" id="IPR050266">
    <property type="entry name" value="AB_hydrolase_sf"/>
</dbReference>
<dbReference type="Gramene" id="ABO94101">
    <property type="protein sequence ID" value="ABO94101"/>
    <property type="gene ID" value="OSTLU_28822"/>
</dbReference>